<dbReference type="Pfam" id="PF08818">
    <property type="entry name" value="DUF1801"/>
    <property type="match status" value="1"/>
</dbReference>
<evidence type="ECO:0000313" key="2">
    <source>
        <dbReference type="EMBL" id="RKF18753.1"/>
    </source>
</evidence>
<dbReference type="InterPro" id="IPR014922">
    <property type="entry name" value="YdhG-like"/>
</dbReference>
<evidence type="ECO:0000259" key="1">
    <source>
        <dbReference type="Pfam" id="PF08818"/>
    </source>
</evidence>
<dbReference type="SUPFAM" id="SSF159888">
    <property type="entry name" value="YdhG-like"/>
    <property type="match status" value="1"/>
</dbReference>
<evidence type="ECO:0000313" key="3">
    <source>
        <dbReference type="Proteomes" id="UP000286482"/>
    </source>
</evidence>
<reference evidence="2 3" key="1">
    <citation type="submission" date="2018-09" db="EMBL/GenBank/DDBJ databases">
        <authorList>
            <person name="Wang Z."/>
        </authorList>
    </citation>
    <scope>NUCLEOTIDE SEQUENCE [LARGE SCALE GENOMIC DNA]</scope>
    <source>
        <strain evidence="2 3">ALS 81</strain>
    </source>
</reference>
<proteinExistence type="predicted"/>
<feature type="domain" description="YdhG-like" evidence="1">
    <location>
        <begin position="16"/>
        <end position="116"/>
    </location>
</feature>
<keyword evidence="3" id="KW-1185">Reference proteome</keyword>
<accession>A0A420EDK3</accession>
<dbReference type="Proteomes" id="UP000286482">
    <property type="component" value="Unassembled WGS sequence"/>
</dbReference>
<sequence length="133" mass="15165">MSLFEQKVANYPATAKAALEQLKALIFDISLTYGLGEVSENLKWGELSYGTPHSSPIRIDWKPKYPNHISIYFNCQTKLVDTFRELYPDDLEFHGNREIRLSLDNAIDTAVIVPCLLMALNYKNLKHQHLLGA</sequence>
<gene>
    <name evidence="2" type="ORF">DBZ36_10175</name>
</gene>
<protein>
    <submittedName>
        <fullName evidence="2">DUF1801 domain-containing protein</fullName>
    </submittedName>
</protein>
<dbReference type="EMBL" id="RAQO01000005">
    <property type="protein sequence ID" value="RKF18753.1"/>
    <property type="molecule type" value="Genomic_DNA"/>
</dbReference>
<comment type="caution">
    <text evidence="2">The sequence shown here is derived from an EMBL/GenBank/DDBJ whole genome shotgun (WGS) entry which is preliminary data.</text>
</comment>
<organism evidence="2 3">
    <name type="scientific">Alginatibacterium sediminis</name>
    <dbReference type="NCBI Taxonomy" id="2164068"/>
    <lineage>
        <taxon>Bacteria</taxon>
        <taxon>Pseudomonadati</taxon>
        <taxon>Pseudomonadota</taxon>
        <taxon>Gammaproteobacteria</taxon>
        <taxon>Alteromonadales</taxon>
        <taxon>Alteromonadaceae</taxon>
        <taxon>Alginatibacterium</taxon>
    </lineage>
</organism>
<dbReference type="RefSeq" id="WP_120354833.1">
    <property type="nucleotide sequence ID" value="NZ_RAQO01000005.1"/>
</dbReference>
<dbReference type="OrthoDB" id="328972at2"/>
<name>A0A420EDK3_9ALTE</name>
<dbReference type="AlphaFoldDB" id="A0A420EDK3"/>